<keyword evidence="2" id="KW-0732">Signal</keyword>
<feature type="compositionally biased region" description="Gly residues" evidence="1">
    <location>
        <begin position="56"/>
        <end position="113"/>
    </location>
</feature>
<evidence type="ECO:0000256" key="2">
    <source>
        <dbReference type="SAM" id="SignalP"/>
    </source>
</evidence>
<name>A0A1C4Z4E9_9ACTN</name>
<dbReference type="RefSeq" id="WP_074475595.1">
    <property type="nucleotide sequence ID" value="NZ_FMCT01000007.1"/>
</dbReference>
<feature type="region of interest" description="Disordered" evidence="1">
    <location>
        <begin position="28"/>
        <end position="120"/>
    </location>
</feature>
<sequence length="223" mass="20751">MPGRVLLRPAPVALGLAVVLAAAGCASTATGSGGSTAKTTVTEAPGDARASAVTAGGTGTGTGTGTGDGGSGTTGGGSTGGGSTGGGSTGGGSTGGGSTGGGSTGGSSGGGSGTKSSGPTIGYFRVAQKPTCPAGTNVNPIAGTPVVLEWKTGNVDSVALSVDGPGVYGDNYPPAGSETVNFPCSGGEGDVQEHTYTLTVRNAHGKQAKTLVVTAKAHDIPRV</sequence>
<reference evidence="4" key="1">
    <citation type="submission" date="2016-06" db="EMBL/GenBank/DDBJ databases">
        <authorList>
            <person name="Varghese N."/>
            <person name="Submissions Spin"/>
        </authorList>
    </citation>
    <scope>NUCLEOTIDE SEQUENCE [LARGE SCALE GENOMIC DNA]</scope>
    <source>
        <strain evidence="4">DSM 43168</strain>
    </source>
</reference>
<dbReference type="AlphaFoldDB" id="A0A1C4Z4E9"/>
<keyword evidence="4" id="KW-1185">Reference proteome</keyword>
<feature type="signal peptide" evidence="2">
    <location>
        <begin position="1"/>
        <end position="31"/>
    </location>
</feature>
<feature type="chain" id="PRO_5008709824" description="Ig-like domain-containing protein" evidence="2">
    <location>
        <begin position="32"/>
        <end position="223"/>
    </location>
</feature>
<evidence type="ECO:0000313" key="4">
    <source>
        <dbReference type="Proteomes" id="UP000183585"/>
    </source>
</evidence>
<proteinExistence type="predicted"/>
<accession>A0A1C4Z4E9</accession>
<protein>
    <recommendedName>
        <fullName evidence="5">Ig-like domain-containing protein</fullName>
    </recommendedName>
</protein>
<evidence type="ECO:0008006" key="5">
    <source>
        <dbReference type="Google" id="ProtNLM"/>
    </source>
</evidence>
<dbReference type="EMBL" id="FMCT01000007">
    <property type="protein sequence ID" value="SCF27757.1"/>
    <property type="molecule type" value="Genomic_DNA"/>
</dbReference>
<dbReference type="PROSITE" id="PS51257">
    <property type="entry name" value="PROKAR_LIPOPROTEIN"/>
    <property type="match status" value="1"/>
</dbReference>
<feature type="compositionally biased region" description="Low complexity" evidence="1">
    <location>
        <begin position="28"/>
        <end position="41"/>
    </location>
</feature>
<gene>
    <name evidence="3" type="ORF">GA0070563_107241</name>
</gene>
<evidence type="ECO:0000256" key="1">
    <source>
        <dbReference type="SAM" id="MobiDB-lite"/>
    </source>
</evidence>
<evidence type="ECO:0000313" key="3">
    <source>
        <dbReference type="EMBL" id="SCF27757.1"/>
    </source>
</evidence>
<dbReference type="Proteomes" id="UP000183585">
    <property type="component" value="Unassembled WGS sequence"/>
</dbReference>
<organism evidence="3 4">
    <name type="scientific">Micromonospora carbonacea</name>
    <dbReference type="NCBI Taxonomy" id="47853"/>
    <lineage>
        <taxon>Bacteria</taxon>
        <taxon>Bacillati</taxon>
        <taxon>Actinomycetota</taxon>
        <taxon>Actinomycetes</taxon>
        <taxon>Micromonosporales</taxon>
        <taxon>Micromonosporaceae</taxon>
        <taxon>Micromonospora</taxon>
    </lineage>
</organism>